<sequence length="107" mass="11979">MAENPLSSSTGERKVIVDLLIGNKEQCAVNTYAVEAITCLPTEIREKIEYREWSVLNEEGRRKKGELKARVIPTLALDGEICFEGVLPPLEELEEAIRSRLPSQAQP</sequence>
<accession>A0A932CR78</accession>
<name>A0A932CR78_UNCTE</name>
<gene>
    <name evidence="1" type="ORF">HYY20_13535</name>
</gene>
<organism evidence="1 2">
    <name type="scientific">Tectimicrobiota bacterium</name>
    <dbReference type="NCBI Taxonomy" id="2528274"/>
    <lineage>
        <taxon>Bacteria</taxon>
        <taxon>Pseudomonadati</taxon>
        <taxon>Nitrospinota/Tectimicrobiota group</taxon>
        <taxon>Candidatus Tectimicrobiota</taxon>
    </lineage>
</organism>
<reference evidence="1" key="1">
    <citation type="submission" date="2020-07" db="EMBL/GenBank/DDBJ databases">
        <title>Huge and variable diversity of episymbiotic CPR bacteria and DPANN archaea in groundwater ecosystems.</title>
        <authorList>
            <person name="He C.Y."/>
            <person name="Keren R."/>
            <person name="Whittaker M."/>
            <person name="Farag I.F."/>
            <person name="Doudna J."/>
            <person name="Cate J.H.D."/>
            <person name="Banfield J.F."/>
        </authorList>
    </citation>
    <scope>NUCLEOTIDE SEQUENCE</scope>
    <source>
        <strain evidence="1">NC_groundwater_672_Ag_B-0.1um_62_36</strain>
    </source>
</reference>
<proteinExistence type="predicted"/>
<evidence type="ECO:0000313" key="2">
    <source>
        <dbReference type="Proteomes" id="UP000769766"/>
    </source>
</evidence>
<protein>
    <recommendedName>
        <fullName evidence="3">Thioredoxin-like fold domain-containing protein</fullName>
    </recommendedName>
</protein>
<evidence type="ECO:0000313" key="1">
    <source>
        <dbReference type="EMBL" id="MBI2877892.1"/>
    </source>
</evidence>
<dbReference type="AlphaFoldDB" id="A0A932CR78"/>
<evidence type="ECO:0008006" key="3">
    <source>
        <dbReference type="Google" id="ProtNLM"/>
    </source>
</evidence>
<dbReference type="Proteomes" id="UP000769766">
    <property type="component" value="Unassembled WGS sequence"/>
</dbReference>
<dbReference type="EMBL" id="JACPRF010000412">
    <property type="protein sequence ID" value="MBI2877892.1"/>
    <property type="molecule type" value="Genomic_DNA"/>
</dbReference>
<comment type="caution">
    <text evidence="1">The sequence shown here is derived from an EMBL/GenBank/DDBJ whole genome shotgun (WGS) entry which is preliminary data.</text>
</comment>